<evidence type="ECO:0000313" key="1">
    <source>
        <dbReference type="EMBL" id="JAH23637.1"/>
    </source>
</evidence>
<protein>
    <submittedName>
        <fullName evidence="1">Uncharacterized protein</fullName>
    </submittedName>
</protein>
<dbReference type="AlphaFoldDB" id="A0A0E9R4E1"/>
<reference evidence="1" key="2">
    <citation type="journal article" date="2015" name="Fish Shellfish Immunol.">
        <title>Early steps in the European eel (Anguilla anguilla)-Vibrio vulnificus interaction in the gills: Role of the RtxA13 toxin.</title>
        <authorList>
            <person name="Callol A."/>
            <person name="Pajuelo D."/>
            <person name="Ebbesson L."/>
            <person name="Teles M."/>
            <person name="MacKenzie S."/>
            <person name="Amaro C."/>
        </authorList>
    </citation>
    <scope>NUCLEOTIDE SEQUENCE</scope>
</reference>
<accession>A0A0E9R4E1</accession>
<reference evidence="1" key="1">
    <citation type="submission" date="2014-11" db="EMBL/GenBank/DDBJ databases">
        <authorList>
            <person name="Amaro Gonzalez C."/>
        </authorList>
    </citation>
    <scope>NUCLEOTIDE SEQUENCE</scope>
</reference>
<dbReference type="EMBL" id="GBXM01084940">
    <property type="protein sequence ID" value="JAH23637.1"/>
    <property type="molecule type" value="Transcribed_RNA"/>
</dbReference>
<proteinExistence type="predicted"/>
<name>A0A0E9R4E1_ANGAN</name>
<sequence>MISHGTQHDCKHISFANTRNSISMITMVYFTSPSVIFIF</sequence>
<organism evidence="1">
    <name type="scientific">Anguilla anguilla</name>
    <name type="common">European freshwater eel</name>
    <name type="synonym">Muraena anguilla</name>
    <dbReference type="NCBI Taxonomy" id="7936"/>
    <lineage>
        <taxon>Eukaryota</taxon>
        <taxon>Metazoa</taxon>
        <taxon>Chordata</taxon>
        <taxon>Craniata</taxon>
        <taxon>Vertebrata</taxon>
        <taxon>Euteleostomi</taxon>
        <taxon>Actinopterygii</taxon>
        <taxon>Neopterygii</taxon>
        <taxon>Teleostei</taxon>
        <taxon>Anguilliformes</taxon>
        <taxon>Anguillidae</taxon>
        <taxon>Anguilla</taxon>
    </lineage>
</organism>